<dbReference type="Proteomes" id="UP000838878">
    <property type="component" value="Chromosome 6"/>
</dbReference>
<dbReference type="PANTHER" id="PTHR47326:SF1">
    <property type="entry name" value="HTH PSQ-TYPE DOMAIN-CONTAINING PROTEIN"/>
    <property type="match status" value="1"/>
</dbReference>
<dbReference type="EMBL" id="OV170226">
    <property type="protein sequence ID" value="CAH0727558.1"/>
    <property type="molecule type" value="Genomic_DNA"/>
</dbReference>
<protein>
    <submittedName>
        <fullName evidence="1">Uncharacterized protein</fullName>
    </submittedName>
</protein>
<proteinExistence type="predicted"/>
<sequence>MCLGRSDCNYAEAHRDYEVRFAVPRGTMVPSERAVQRLHNRMYTTSSVHGYETHHADTRTPRIDMDIEEQVLVLFNEDPTRSTRSVARQLGAYHVQVWEVLKEDGEHPFHYRPVQALLPSDYEPRVEYCAWILRKIEEDAEFLKSVIFTNECSFHRTGVFNSRNE</sequence>
<feature type="non-terminal residue" evidence="1">
    <location>
        <position position="165"/>
    </location>
</feature>
<accession>A0A8J9VPV4</accession>
<evidence type="ECO:0000313" key="1">
    <source>
        <dbReference type="EMBL" id="CAH0727558.1"/>
    </source>
</evidence>
<gene>
    <name evidence="1" type="ORF">BINO364_LOCUS12883</name>
</gene>
<dbReference type="OrthoDB" id="7902892at2759"/>
<dbReference type="PANTHER" id="PTHR47326">
    <property type="entry name" value="TRANSPOSABLE ELEMENT TC3 TRANSPOSASE-LIKE PROTEIN"/>
    <property type="match status" value="1"/>
</dbReference>
<reference evidence="1" key="1">
    <citation type="submission" date="2021-12" db="EMBL/GenBank/DDBJ databases">
        <authorList>
            <person name="Martin H S."/>
        </authorList>
    </citation>
    <scope>NUCLEOTIDE SEQUENCE</scope>
</reference>
<organism evidence="1 2">
    <name type="scientific">Brenthis ino</name>
    <name type="common">lesser marbled fritillary</name>
    <dbReference type="NCBI Taxonomy" id="405034"/>
    <lineage>
        <taxon>Eukaryota</taxon>
        <taxon>Metazoa</taxon>
        <taxon>Ecdysozoa</taxon>
        <taxon>Arthropoda</taxon>
        <taxon>Hexapoda</taxon>
        <taxon>Insecta</taxon>
        <taxon>Pterygota</taxon>
        <taxon>Neoptera</taxon>
        <taxon>Endopterygota</taxon>
        <taxon>Lepidoptera</taxon>
        <taxon>Glossata</taxon>
        <taxon>Ditrysia</taxon>
        <taxon>Papilionoidea</taxon>
        <taxon>Nymphalidae</taxon>
        <taxon>Heliconiinae</taxon>
        <taxon>Argynnini</taxon>
        <taxon>Brenthis</taxon>
    </lineage>
</organism>
<keyword evidence="2" id="KW-1185">Reference proteome</keyword>
<dbReference type="AlphaFoldDB" id="A0A8J9VPV4"/>
<name>A0A8J9VPV4_9NEOP</name>
<evidence type="ECO:0000313" key="2">
    <source>
        <dbReference type="Proteomes" id="UP000838878"/>
    </source>
</evidence>